<evidence type="ECO:0000256" key="4">
    <source>
        <dbReference type="HAMAP-Rule" id="MF_01219"/>
    </source>
</evidence>
<dbReference type="SUPFAM" id="SSF53271">
    <property type="entry name" value="PRTase-like"/>
    <property type="match status" value="1"/>
</dbReference>
<gene>
    <name evidence="4" type="primary">pyrR</name>
    <name evidence="7" type="ORF">SAMN05444167_3178</name>
</gene>
<dbReference type="FunFam" id="3.40.50.2020:FF:000020">
    <property type="entry name" value="Bifunctional protein PyrR"/>
    <property type="match status" value="1"/>
</dbReference>
<dbReference type="InterPro" id="IPR023050">
    <property type="entry name" value="PyrR"/>
</dbReference>
<comment type="function">
    <text evidence="4">Regulates the transcription of the pyrimidine nucleotide (pyr) operon in response to exogenous pyrimidines.</text>
</comment>
<keyword evidence="4 7" id="KW-0328">Glycosyltransferase</keyword>
<keyword evidence="8" id="KW-1185">Reference proteome</keyword>
<keyword evidence="2 4" id="KW-0805">Transcription regulation</keyword>
<comment type="function">
    <text evidence="4">Also displays a weak uracil phosphoribosyltransferase activity which is not physiologically significant.</text>
</comment>
<feature type="domain" description="Phosphoribosyltransferase" evidence="6">
    <location>
        <begin position="74"/>
        <end position="205"/>
    </location>
</feature>
<comment type="similarity">
    <text evidence="1 4">Belongs to the purine/pyrimidine phosphoribosyltransferase family. PyrR subfamily.</text>
</comment>
<dbReference type="HAMAP" id="MF_01219">
    <property type="entry name" value="PyrR"/>
    <property type="match status" value="1"/>
</dbReference>
<protein>
    <recommendedName>
        <fullName evidence="4">Bifunctional protein PyrR</fullName>
    </recommendedName>
    <domain>
        <recommendedName>
            <fullName evidence="4">Pyrimidine operon regulatory protein</fullName>
        </recommendedName>
    </domain>
    <domain>
        <recommendedName>
            <fullName evidence="4">Uracil phosphoribosyltransferase</fullName>
            <shortName evidence="4">UPRTase</shortName>
            <ecNumber evidence="4">2.4.2.9</ecNumber>
        </recommendedName>
    </domain>
</protein>
<reference evidence="7 8" key="1">
    <citation type="submission" date="2016-10" db="EMBL/GenBank/DDBJ databases">
        <authorList>
            <person name="de Groot N.N."/>
        </authorList>
    </citation>
    <scope>NUCLEOTIDE SEQUENCE [LARGE SCALE GENOMIC DNA]</scope>
    <source>
        <strain evidence="7 8">GAS232</strain>
    </source>
</reference>
<dbReference type="NCBIfam" id="NF003545">
    <property type="entry name" value="PRK05205.1-1"/>
    <property type="match status" value="1"/>
</dbReference>
<name>A0A1G7NKK8_9BACT</name>
<dbReference type="AlphaFoldDB" id="A0A1G7NKK8"/>
<keyword evidence="3 4" id="KW-0804">Transcription</keyword>
<evidence type="ECO:0000256" key="1">
    <source>
        <dbReference type="ARBA" id="ARBA00005565"/>
    </source>
</evidence>
<dbReference type="InterPro" id="IPR050137">
    <property type="entry name" value="PyrR_bifunctional"/>
</dbReference>
<organism evidence="7 8">
    <name type="scientific">Terriglobus roseus</name>
    <dbReference type="NCBI Taxonomy" id="392734"/>
    <lineage>
        <taxon>Bacteria</taxon>
        <taxon>Pseudomonadati</taxon>
        <taxon>Acidobacteriota</taxon>
        <taxon>Terriglobia</taxon>
        <taxon>Terriglobales</taxon>
        <taxon>Acidobacteriaceae</taxon>
        <taxon>Terriglobus</taxon>
    </lineage>
</organism>
<feature type="region of interest" description="Disordered" evidence="5">
    <location>
        <begin position="1"/>
        <end position="25"/>
    </location>
</feature>
<evidence type="ECO:0000256" key="5">
    <source>
        <dbReference type="SAM" id="MobiDB-lite"/>
    </source>
</evidence>
<dbReference type="EMBL" id="LT629690">
    <property type="protein sequence ID" value="SDF74496.1"/>
    <property type="molecule type" value="Genomic_DNA"/>
</dbReference>
<dbReference type="GO" id="GO:0006355">
    <property type="term" value="P:regulation of DNA-templated transcription"/>
    <property type="evidence" value="ECO:0007669"/>
    <property type="project" value="UniProtKB-UniRule"/>
</dbReference>
<sequence length="238" mass="26225">MRLVGRGASAFASPTPDTVTSDNPRLRGALAPRFVAFYHHGTMSDATTTPETTASKANIREKGRLMSASEIDRTLVRLAHQIVEKQEGSSNLGLVGIKRRGIPLAERIAKIIEGIEKQPVQTGVLDISFYRDDLSTAGNKPIVEKGEIGFDIEGRDIVLLDDVLYTGRTIRAALDALFDHGRPRSVRLLVLIDRGHRELPIEAQFIGRVVPTSSKEIIEVKLREVDGNDQVLLVERLD</sequence>
<evidence type="ECO:0000259" key="6">
    <source>
        <dbReference type="Pfam" id="PF00156"/>
    </source>
</evidence>
<dbReference type="InterPro" id="IPR029057">
    <property type="entry name" value="PRTase-like"/>
</dbReference>
<dbReference type="CDD" id="cd06223">
    <property type="entry name" value="PRTases_typeI"/>
    <property type="match status" value="1"/>
</dbReference>
<accession>A0A1G7NKK8</accession>
<dbReference type="Gene3D" id="3.40.50.2020">
    <property type="match status" value="1"/>
</dbReference>
<dbReference type="EC" id="2.4.2.9" evidence="4"/>
<keyword evidence="4 7" id="KW-0808">Transferase</keyword>
<evidence type="ECO:0000313" key="7">
    <source>
        <dbReference type="EMBL" id="SDF74496.1"/>
    </source>
</evidence>
<comment type="catalytic activity">
    <reaction evidence="4">
        <text>UMP + diphosphate = 5-phospho-alpha-D-ribose 1-diphosphate + uracil</text>
        <dbReference type="Rhea" id="RHEA:13017"/>
        <dbReference type="ChEBI" id="CHEBI:17568"/>
        <dbReference type="ChEBI" id="CHEBI:33019"/>
        <dbReference type="ChEBI" id="CHEBI:57865"/>
        <dbReference type="ChEBI" id="CHEBI:58017"/>
        <dbReference type="EC" id="2.4.2.9"/>
    </reaction>
</comment>
<evidence type="ECO:0000256" key="3">
    <source>
        <dbReference type="ARBA" id="ARBA00023163"/>
    </source>
</evidence>
<dbReference type="Proteomes" id="UP000182427">
    <property type="component" value="Chromosome I"/>
</dbReference>
<feature type="short sequence motif" description="PRPP-binding" evidence="4">
    <location>
        <begin position="157"/>
        <end position="169"/>
    </location>
</feature>
<dbReference type="Pfam" id="PF00156">
    <property type="entry name" value="Pribosyltran"/>
    <property type="match status" value="1"/>
</dbReference>
<proteinExistence type="inferred from homology"/>
<evidence type="ECO:0000256" key="2">
    <source>
        <dbReference type="ARBA" id="ARBA00023015"/>
    </source>
</evidence>
<dbReference type="PANTHER" id="PTHR11608:SF0">
    <property type="entry name" value="BIFUNCTIONAL PROTEIN PYRR"/>
    <property type="match status" value="1"/>
</dbReference>
<dbReference type="PANTHER" id="PTHR11608">
    <property type="entry name" value="BIFUNCTIONAL PROTEIN PYRR"/>
    <property type="match status" value="1"/>
</dbReference>
<dbReference type="NCBIfam" id="NF003549">
    <property type="entry name" value="PRK05205.1-5"/>
    <property type="match status" value="1"/>
</dbReference>
<dbReference type="InterPro" id="IPR000836">
    <property type="entry name" value="PRTase_dom"/>
</dbReference>
<evidence type="ECO:0000313" key="8">
    <source>
        <dbReference type="Proteomes" id="UP000182427"/>
    </source>
</evidence>
<dbReference type="GO" id="GO:0004845">
    <property type="term" value="F:uracil phosphoribosyltransferase activity"/>
    <property type="evidence" value="ECO:0007669"/>
    <property type="project" value="UniProtKB-UniRule"/>
</dbReference>